<reference evidence="2 3" key="1">
    <citation type="submission" date="2024-02" db="EMBL/GenBank/DDBJ databases">
        <authorList>
            <person name="Daric V."/>
            <person name="Darras S."/>
        </authorList>
    </citation>
    <scope>NUCLEOTIDE SEQUENCE [LARGE SCALE GENOMIC DNA]</scope>
</reference>
<comment type="caution">
    <text evidence="2">The sequence shown here is derived from an EMBL/GenBank/DDBJ whole genome shotgun (WGS) entry which is preliminary data.</text>
</comment>
<feature type="transmembrane region" description="Helical" evidence="1">
    <location>
        <begin position="170"/>
        <end position="189"/>
    </location>
</feature>
<organism evidence="2 3">
    <name type="scientific">Clavelina lepadiformis</name>
    <name type="common">Light-bulb sea squirt</name>
    <name type="synonym">Ascidia lepadiformis</name>
    <dbReference type="NCBI Taxonomy" id="159417"/>
    <lineage>
        <taxon>Eukaryota</taxon>
        <taxon>Metazoa</taxon>
        <taxon>Chordata</taxon>
        <taxon>Tunicata</taxon>
        <taxon>Ascidiacea</taxon>
        <taxon>Aplousobranchia</taxon>
        <taxon>Clavelinidae</taxon>
        <taxon>Clavelina</taxon>
    </lineage>
</organism>
<keyword evidence="1" id="KW-0472">Membrane</keyword>
<dbReference type="PANTHER" id="PTHR12740:SF4">
    <property type="entry name" value="JNK1_MAPK8-ASSOCIATED MEMBRANE PROTEIN"/>
    <property type="match status" value="1"/>
</dbReference>
<feature type="transmembrane region" description="Helical" evidence="1">
    <location>
        <begin position="105"/>
        <end position="125"/>
    </location>
</feature>
<dbReference type="PANTHER" id="PTHR12740">
    <property type="entry name" value="JNK1/MAPK8-ASSOCIATED MEMBRANE PROTEIN"/>
    <property type="match status" value="1"/>
</dbReference>
<feature type="transmembrane region" description="Helical" evidence="1">
    <location>
        <begin position="12"/>
        <end position="30"/>
    </location>
</feature>
<sequence length="272" mass="31176">MPCNESLQLYDWLYLGFMAILPLALHWLYIFSVCQHKSKLAVMHILSAPCELCFAGIVSLLLFSPAGTLDLDSCTVRQLSDWYTIFFNPKIKYTTTLHCAQEAVYPLYSIVFVCYLFSLSLSIILRPIWTYKCVGKGAERKLSTKVTYAALYFYPTLMLIHAIAAGLLYYSFEYLLILASMIAMVIYCIKRDLLNVRDIFNERKILQHTFIFFCHLLLLSYAIIATGTFFAMNISQILPYLSATPIPLAFFFLTVQFTDPNTVALETTNREL</sequence>
<evidence type="ECO:0000313" key="2">
    <source>
        <dbReference type="EMBL" id="CAK8680543.1"/>
    </source>
</evidence>
<evidence type="ECO:0000313" key="3">
    <source>
        <dbReference type="Proteomes" id="UP001642483"/>
    </source>
</evidence>
<keyword evidence="1" id="KW-1133">Transmembrane helix</keyword>
<dbReference type="InterPro" id="IPR008485">
    <property type="entry name" value="JAMP"/>
</dbReference>
<name>A0ABP0FLJ5_CLALP</name>
<accession>A0ABP0FLJ5</accession>
<dbReference type="Pfam" id="PF05571">
    <property type="entry name" value="JAMP"/>
    <property type="match status" value="1"/>
</dbReference>
<feature type="transmembrane region" description="Helical" evidence="1">
    <location>
        <begin position="237"/>
        <end position="255"/>
    </location>
</feature>
<proteinExistence type="predicted"/>
<protein>
    <recommendedName>
        <fullName evidence="4">JNK1/MAPK8-associated membrane protein</fullName>
    </recommendedName>
</protein>
<keyword evidence="1" id="KW-0812">Transmembrane</keyword>
<dbReference type="Proteomes" id="UP001642483">
    <property type="component" value="Unassembled WGS sequence"/>
</dbReference>
<evidence type="ECO:0000256" key="1">
    <source>
        <dbReference type="SAM" id="Phobius"/>
    </source>
</evidence>
<evidence type="ECO:0008006" key="4">
    <source>
        <dbReference type="Google" id="ProtNLM"/>
    </source>
</evidence>
<keyword evidence="3" id="KW-1185">Reference proteome</keyword>
<dbReference type="EMBL" id="CAWYQH010000068">
    <property type="protein sequence ID" value="CAK8680543.1"/>
    <property type="molecule type" value="Genomic_DNA"/>
</dbReference>
<feature type="transmembrane region" description="Helical" evidence="1">
    <location>
        <begin position="42"/>
        <end position="63"/>
    </location>
</feature>
<gene>
    <name evidence="2" type="ORF">CVLEPA_LOCUS10788</name>
</gene>
<feature type="transmembrane region" description="Helical" evidence="1">
    <location>
        <begin position="146"/>
        <end position="164"/>
    </location>
</feature>
<feature type="transmembrane region" description="Helical" evidence="1">
    <location>
        <begin position="210"/>
        <end position="231"/>
    </location>
</feature>